<dbReference type="OrthoDB" id="4622953at2"/>
<evidence type="ECO:0000313" key="1">
    <source>
        <dbReference type="EMBL" id="OBY29069.1"/>
    </source>
</evidence>
<accession>A0A1B8S8J3</accession>
<protein>
    <submittedName>
        <fullName evidence="1">Uncharacterized protein</fullName>
    </submittedName>
</protein>
<dbReference type="AlphaFoldDB" id="A0A1B8S8J3"/>
<reference evidence="1 2" key="1">
    <citation type="submission" date="2015-06" db="EMBL/GenBank/DDBJ databases">
        <title>Genome sequence of Mycobacterium kumamotonense strain Roo.</title>
        <authorList>
            <person name="Greninger A.L."/>
            <person name="Cunningham G."/>
            <person name="Miller S."/>
        </authorList>
    </citation>
    <scope>NUCLEOTIDE SEQUENCE [LARGE SCALE GENOMIC DNA]</scope>
    <source>
        <strain evidence="1 2">Roo</strain>
    </source>
</reference>
<dbReference type="PATRIC" id="fig|354243.3.peg.5287"/>
<gene>
    <name evidence="1" type="ORF">ACT18_25115</name>
</gene>
<name>A0A1B8S8J3_9MYCO</name>
<sequence length="196" mass="20194">MAQGILLTDDEIVGLAALLGRPWPTGLATVTATADELARAGMRGLRSLTIRGILTADTESGYTAHPGVAAVIETFLAAPRRIGAYIAPASAIETMAGASITAVPVAGIWWIDSATAQGVHGFRQAEADEVLGTITELADQTRDGTLLAGADDPSAYACVIVYGDGPDQRIVVPANSSDDGPWDRRLLEQALAAAVA</sequence>
<dbReference type="Proteomes" id="UP000092668">
    <property type="component" value="Unassembled WGS sequence"/>
</dbReference>
<organism evidence="1 2">
    <name type="scientific">Mycolicibacter kumamotonensis</name>
    <dbReference type="NCBI Taxonomy" id="354243"/>
    <lineage>
        <taxon>Bacteria</taxon>
        <taxon>Bacillati</taxon>
        <taxon>Actinomycetota</taxon>
        <taxon>Actinomycetes</taxon>
        <taxon>Mycobacteriales</taxon>
        <taxon>Mycobacteriaceae</taxon>
        <taxon>Mycolicibacter</taxon>
    </lineage>
</organism>
<keyword evidence="2" id="KW-1185">Reference proteome</keyword>
<proteinExistence type="predicted"/>
<dbReference type="EMBL" id="LFOE01000205">
    <property type="protein sequence ID" value="OBY29069.1"/>
    <property type="molecule type" value="Genomic_DNA"/>
</dbReference>
<comment type="caution">
    <text evidence="1">The sequence shown here is derived from an EMBL/GenBank/DDBJ whole genome shotgun (WGS) entry which is preliminary data.</text>
</comment>
<evidence type="ECO:0000313" key="2">
    <source>
        <dbReference type="Proteomes" id="UP000092668"/>
    </source>
</evidence>